<gene>
    <name evidence="2" type="ORF">HNR15_001634</name>
</gene>
<proteinExistence type="predicted"/>
<keyword evidence="2" id="KW-0418">Kinase</keyword>
<dbReference type="GO" id="GO:0016301">
    <property type="term" value="F:kinase activity"/>
    <property type="evidence" value="ECO:0007669"/>
    <property type="project" value="UniProtKB-KW"/>
</dbReference>
<sequence>MPLESTVRQEARVPGWTTSSPTRVRHSILAVPSSPVPEFDAVLRRMFHRDGVDTLPAHLERAHGIAVAKITKLDVGVFKIDQDDGAVLVVRMFSAARPFAAAQGDLAVLRHLAELDFPAERPLQGSPLTQHEGQAVLVTEFVKSAPKAEQPPHPIVRLGAGIGRLHGLPVPHDADRPAGALHHFAEGTMSDELRAAASWLDALAKHTPGVAADGVTDLRAALDDSDGGDGLPEAFVHPDPVPKNAIFTAEGPVLIDWTSAGRGPRLASMTLVLRSKWAARPLLKGYTKSVTLTADERERLAGLLFSRALIDRVFRVCCKPESAPAAAKRLSTLRRDSDKQAELLLAMLASPPFP</sequence>
<reference evidence="2 3" key="1">
    <citation type="submission" date="2020-07" db="EMBL/GenBank/DDBJ databases">
        <title>Sequencing the genomes of 1000 actinobacteria strains.</title>
        <authorList>
            <person name="Klenk H.-P."/>
        </authorList>
    </citation>
    <scope>NUCLEOTIDE SEQUENCE [LARGE SCALE GENOMIC DNA]</scope>
    <source>
        <strain evidence="2 3">DSM 29531</strain>
    </source>
</reference>
<organism evidence="2 3">
    <name type="scientific">Allobranchiibius huperziae</name>
    <dbReference type="NCBI Taxonomy" id="1874116"/>
    <lineage>
        <taxon>Bacteria</taxon>
        <taxon>Bacillati</taxon>
        <taxon>Actinomycetota</taxon>
        <taxon>Actinomycetes</taxon>
        <taxon>Micrococcales</taxon>
        <taxon>Dermacoccaceae</taxon>
        <taxon>Allobranchiibius</taxon>
    </lineage>
</organism>
<dbReference type="Proteomes" id="UP000571817">
    <property type="component" value="Unassembled WGS sequence"/>
</dbReference>
<dbReference type="SUPFAM" id="SSF56112">
    <property type="entry name" value="Protein kinase-like (PK-like)"/>
    <property type="match status" value="1"/>
</dbReference>
<dbReference type="InterPro" id="IPR002575">
    <property type="entry name" value="Aminoglycoside_PTrfase"/>
</dbReference>
<dbReference type="Pfam" id="PF01636">
    <property type="entry name" value="APH"/>
    <property type="match status" value="1"/>
</dbReference>
<feature type="domain" description="Aminoglycoside phosphotransferase" evidence="1">
    <location>
        <begin position="78"/>
        <end position="278"/>
    </location>
</feature>
<evidence type="ECO:0000259" key="1">
    <source>
        <dbReference type="Pfam" id="PF01636"/>
    </source>
</evidence>
<evidence type="ECO:0000313" key="3">
    <source>
        <dbReference type="Proteomes" id="UP000571817"/>
    </source>
</evidence>
<keyword evidence="3" id="KW-1185">Reference proteome</keyword>
<dbReference type="AlphaFoldDB" id="A0A853DIQ9"/>
<accession>A0A853DIQ9</accession>
<dbReference type="InterPro" id="IPR011009">
    <property type="entry name" value="Kinase-like_dom_sf"/>
</dbReference>
<dbReference type="EMBL" id="JACCFW010000001">
    <property type="protein sequence ID" value="NYJ74671.1"/>
    <property type="molecule type" value="Genomic_DNA"/>
</dbReference>
<evidence type="ECO:0000313" key="2">
    <source>
        <dbReference type="EMBL" id="NYJ74671.1"/>
    </source>
</evidence>
<protein>
    <submittedName>
        <fullName evidence="2">Ser/Thr protein kinase RdoA (MazF antagonist)</fullName>
    </submittedName>
</protein>
<name>A0A853DIQ9_9MICO</name>
<keyword evidence="2" id="KW-0808">Transferase</keyword>
<dbReference type="RefSeq" id="WP_179480725.1">
    <property type="nucleotide sequence ID" value="NZ_JACCFW010000001.1"/>
</dbReference>
<dbReference type="Gene3D" id="3.90.1200.10">
    <property type="match status" value="1"/>
</dbReference>
<comment type="caution">
    <text evidence="2">The sequence shown here is derived from an EMBL/GenBank/DDBJ whole genome shotgun (WGS) entry which is preliminary data.</text>
</comment>